<dbReference type="Proteomes" id="UP000298030">
    <property type="component" value="Unassembled WGS sequence"/>
</dbReference>
<dbReference type="STRING" id="71717.A0A4Y7SRT2"/>
<feature type="compositionally biased region" description="Polar residues" evidence="1">
    <location>
        <begin position="307"/>
        <end position="316"/>
    </location>
</feature>
<evidence type="ECO:0000256" key="1">
    <source>
        <dbReference type="SAM" id="MobiDB-lite"/>
    </source>
</evidence>
<feature type="compositionally biased region" description="Low complexity" evidence="1">
    <location>
        <begin position="403"/>
        <end position="418"/>
    </location>
</feature>
<reference evidence="2 3" key="1">
    <citation type="journal article" date="2019" name="Nat. Ecol. Evol.">
        <title>Megaphylogeny resolves global patterns of mushroom evolution.</title>
        <authorList>
            <person name="Varga T."/>
            <person name="Krizsan K."/>
            <person name="Foldi C."/>
            <person name="Dima B."/>
            <person name="Sanchez-Garcia M."/>
            <person name="Sanchez-Ramirez S."/>
            <person name="Szollosi G.J."/>
            <person name="Szarkandi J.G."/>
            <person name="Papp V."/>
            <person name="Albert L."/>
            <person name="Andreopoulos W."/>
            <person name="Angelini C."/>
            <person name="Antonin V."/>
            <person name="Barry K.W."/>
            <person name="Bougher N.L."/>
            <person name="Buchanan P."/>
            <person name="Buyck B."/>
            <person name="Bense V."/>
            <person name="Catcheside P."/>
            <person name="Chovatia M."/>
            <person name="Cooper J."/>
            <person name="Damon W."/>
            <person name="Desjardin D."/>
            <person name="Finy P."/>
            <person name="Geml J."/>
            <person name="Haridas S."/>
            <person name="Hughes K."/>
            <person name="Justo A."/>
            <person name="Karasinski D."/>
            <person name="Kautmanova I."/>
            <person name="Kiss B."/>
            <person name="Kocsube S."/>
            <person name="Kotiranta H."/>
            <person name="LaButti K.M."/>
            <person name="Lechner B.E."/>
            <person name="Liimatainen K."/>
            <person name="Lipzen A."/>
            <person name="Lukacs Z."/>
            <person name="Mihaltcheva S."/>
            <person name="Morgado L.N."/>
            <person name="Niskanen T."/>
            <person name="Noordeloos M.E."/>
            <person name="Ohm R.A."/>
            <person name="Ortiz-Santana B."/>
            <person name="Ovrebo C."/>
            <person name="Racz N."/>
            <person name="Riley R."/>
            <person name="Savchenko A."/>
            <person name="Shiryaev A."/>
            <person name="Soop K."/>
            <person name="Spirin V."/>
            <person name="Szebenyi C."/>
            <person name="Tomsovsky M."/>
            <person name="Tulloss R.E."/>
            <person name="Uehling J."/>
            <person name="Grigoriev I.V."/>
            <person name="Vagvolgyi C."/>
            <person name="Papp T."/>
            <person name="Martin F.M."/>
            <person name="Miettinen O."/>
            <person name="Hibbett D.S."/>
            <person name="Nagy L.G."/>
        </authorList>
    </citation>
    <scope>NUCLEOTIDE SEQUENCE [LARGE SCALE GENOMIC DNA]</scope>
    <source>
        <strain evidence="2 3">FP101781</strain>
    </source>
</reference>
<evidence type="ECO:0008006" key="4">
    <source>
        <dbReference type="Google" id="ProtNLM"/>
    </source>
</evidence>
<evidence type="ECO:0000313" key="3">
    <source>
        <dbReference type="Proteomes" id="UP000298030"/>
    </source>
</evidence>
<feature type="compositionally biased region" description="Polar residues" evidence="1">
    <location>
        <begin position="337"/>
        <end position="347"/>
    </location>
</feature>
<dbReference type="AlphaFoldDB" id="A0A4Y7SRT2"/>
<gene>
    <name evidence="2" type="ORF">FA13DRAFT_1397274</name>
</gene>
<feature type="compositionally biased region" description="Low complexity" evidence="1">
    <location>
        <begin position="380"/>
        <end position="393"/>
    </location>
</feature>
<dbReference type="EMBL" id="QPFP01000072">
    <property type="protein sequence ID" value="TEB23969.1"/>
    <property type="molecule type" value="Genomic_DNA"/>
</dbReference>
<feature type="compositionally biased region" description="Low complexity" evidence="1">
    <location>
        <begin position="348"/>
        <end position="362"/>
    </location>
</feature>
<feature type="compositionally biased region" description="Low complexity" evidence="1">
    <location>
        <begin position="236"/>
        <end position="276"/>
    </location>
</feature>
<protein>
    <recommendedName>
        <fullName evidence="4">F-box domain-containing protein</fullName>
    </recommendedName>
</protein>
<comment type="caution">
    <text evidence="2">The sequence shown here is derived from an EMBL/GenBank/DDBJ whole genome shotgun (WGS) entry which is preliminary data.</text>
</comment>
<accession>A0A4Y7SRT2</accession>
<organism evidence="2 3">
    <name type="scientific">Coprinellus micaceus</name>
    <name type="common">Glistening ink-cap mushroom</name>
    <name type="synonym">Coprinus micaceus</name>
    <dbReference type="NCBI Taxonomy" id="71717"/>
    <lineage>
        <taxon>Eukaryota</taxon>
        <taxon>Fungi</taxon>
        <taxon>Dikarya</taxon>
        <taxon>Basidiomycota</taxon>
        <taxon>Agaricomycotina</taxon>
        <taxon>Agaricomycetes</taxon>
        <taxon>Agaricomycetidae</taxon>
        <taxon>Agaricales</taxon>
        <taxon>Agaricineae</taxon>
        <taxon>Psathyrellaceae</taxon>
        <taxon>Coprinellus</taxon>
    </lineage>
</organism>
<feature type="compositionally biased region" description="Low complexity" evidence="1">
    <location>
        <begin position="285"/>
        <end position="298"/>
    </location>
</feature>
<proteinExistence type="predicted"/>
<dbReference type="SUPFAM" id="SSF52047">
    <property type="entry name" value="RNI-like"/>
    <property type="match status" value="1"/>
</dbReference>
<feature type="region of interest" description="Disordered" evidence="1">
    <location>
        <begin position="236"/>
        <end position="441"/>
    </location>
</feature>
<name>A0A4Y7SRT2_COPMI</name>
<evidence type="ECO:0000313" key="2">
    <source>
        <dbReference type="EMBL" id="TEB23969.1"/>
    </source>
</evidence>
<keyword evidence="3" id="KW-1185">Reference proteome</keyword>
<sequence>MNQTTLSSNLPPDIWERILLHDTYQLSDHRHHSQLKALALVNRLFAQICQSRLFSSLPIQTCVTLRYSSERGAPTPKLDWKAWEHELQSVVKAERRLALVAEHAFLAAQARQFVVKGYECRHSYPPHPFQRPPERSALPRSVFDAFTHLRKALHLHLPAFSNLRKLQISNYPVTIELLDAFDAHPSLTELSFNFCWFPETTSPFTSITSLSFHEIPGSHVGRRLLSSNYDPPPTTILTKTFPITTSGARSTSSLPPTSNLSTSPSDATAATSSPYSNNSAPPLQARSSAGSNASYGASTRKPPHSQMGRSSSSSWNAHPRFGNSACTGTRPSYPRALSQQRIPHSSNRSSALSAGPASSRPAAPSPLSPSNSTPVPPSSPVRLTPSPPSSTLSPYPPRPRVSPPSTSRLTRPSRRSPYYTASSQRTFLGYATSGSRWPRRT</sequence>